<reference evidence="1" key="1">
    <citation type="submission" date="2023-11" db="EMBL/GenBank/DDBJ databases">
        <title>Gracilibacillus pellucida a moderately halophilic bacterium isolated from saline soil in Xinjiang province.</title>
        <authorList>
            <person name="Zhang Z."/>
            <person name="Tan F."/>
            <person name="Wang Y."/>
            <person name="Xia M."/>
        </authorList>
    </citation>
    <scope>NUCLEOTIDE SEQUENCE</scope>
    <source>
        <strain evidence="1">S3-1-1</strain>
    </source>
</reference>
<protein>
    <submittedName>
        <fullName evidence="1">Ribosome biogenesis GTPase Der</fullName>
        <ecNumber evidence="1">3.6.5.-</ecNumber>
    </submittedName>
</protein>
<gene>
    <name evidence="1" type="primary">der</name>
    <name evidence="1" type="ORF">SH601_08915</name>
</gene>
<comment type="caution">
    <text evidence="1">The sequence shown here is derived from an EMBL/GenBank/DDBJ whole genome shotgun (WGS) entry which is preliminary data.</text>
</comment>
<evidence type="ECO:0000313" key="2">
    <source>
        <dbReference type="Proteomes" id="UP001277972"/>
    </source>
</evidence>
<dbReference type="Proteomes" id="UP001277972">
    <property type="component" value="Unassembled WGS sequence"/>
</dbReference>
<sequence length="436" mass="48789">MRSSIVAIVGRPNVGKSTIFNRLVGERISIVEDIPGVTRDRIYAEAEWLNTNFRLIDTGGIEIGDEPLLVQMREQAEVAIREADVIIFMANGREGITAADEEVAKLLFKSNKPIVLAVNKVDNPEMRDDIYEFYSLGFGEPHPISGTHGLGLGDLLDSVVDLFPERETEQVDEDVIHFSLIGRPNVGKSSLVNAILNEERVIVSDIAGTTRDAIDTNFTKDGQDYVIIDTAGMRKRGKIYETTEKYSILRALKAIERSDVVLTLIDAETGIIEQDKKIAGYAHDAGKAVVIVVNKWDTIAQHDSAIKEFEDNVRAHFQFLDYAPIVYLSAKTKKRIHTLLPKIKQASENHTKRVETNVLNDVIMDALAVNPAPSKHGNKLKVLYATQVAVQPPTFVIFVNDPELMHFSYERFLENKIREAFGFEGTPIKIYARKRS</sequence>
<keyword evidence="1" id="KW-0378">Hydrolase</keyword>
<proteinExistence type="predicted"/>
<accession>A0ACC6M572</accession>
<evidence type="ECO:0000313" key="1">
    <source>
        <dbReference type="EMBL" id="MDX8046109.1"/>
    </source>
</evidence>
<keyword evidence="2" id="KW-1185">Reference proteome</keyword>
<organism evidence="1 2">
    <name type="scientific">Gracilibacillus pellucidus</name>
    <dbReference type="NCBI Taxonomy" id="3095368"/>
    <lineage>
        <taxon>Bacteria</taxon>
        <taxon>Bacillati</taxon>
        <taxon>Bacillota</taxon>
        <taxon>Bacilli</taxon>
        <taxon>Bacillales</taxon>
        <taxon>Bacillaceae</taxon>
        <taxon>Gracilibacillus</taxon>
    </lineage>
</organism>
<dbReference type="EC" id="3.6.5.-" evidence="1"/>
<dbReference type="EMBL" id="JAWZSR010000004">
    <property type="protein sequence ID" value="MDX8046109.1"/>
    <property type="molecule type" value="Genomic_DNA"/>
</dbReference>
<name>A0ACC6M572_9BACI</name>